<dbReference type="RefSeq" id="WP_204027580.1">
    <property type="nucleotide sequence ID" value="NZ_JBHLZQ010000009.1"/>
</dbReference>
<gene>
    <name evidence="2" type="ORF">Ssi02_41000</name>
</gene>
<organism evidence="2 3">
    <name type="scientific">Sinosporangium siamense</name>
    <dbReference type="NCBI Taxonomy" id="1367973"/>
    <lineage>
        <taxon>Bacteria</taxon>
        <taxon>Bacillati</taxon>
        <taxon>Actinomycetota</taxon>
        <taxon>Actinomycetes</taxon>
        <taxon>Streptosporangiales</taxon>
        <taxon>Streptosporangiaceae</taxon>
        <taxon>Sinosporangium</taxon>
    </lineage>
</organism>
<dbReference type="InterPro" id="IPR051908">
    <property type="entry name" value="Ribosomal_N-acetyltransferase"/>
</dbReference>
<dbReference type="InterPro" id="IPR016181">
    <property type="entry name" value="Acyl_CoA_acyltransferase"/>
</dbReference>
<dbReference type="PROSITE" id="PS51186">
    <property type="entry name" value="GNAT"/>
    <property type="match status" value="2"/>
</dbReference>
<dbReference type="PANTHER" id="PTHR43441:SF10">
    <property type="entry name" value="ACETYLTRANSFERASE"/>
    <property type="match status" value="1"/>
</dbReference>
<evidence type="ECO:0000313" key="2">
    <source>
        <dbReference type="EMBL" id="GII93869.1"/>
    </source>
</evidence>
<keyword evidence="3" id="KW-1185">Reference proteome</keyword>
<evidence type="ECO:0000259" key="1">
    <source>
        <dbReference type="PROSITE" id="PS51186"/>
    </source>
</evidence>
<comment type="caution">
    <text evidence="2">The sequence shown here is derived from an EMBL/GenBank/DDBJ whole genome shotgun (WGS) entry which is preliminary data.</text>
</comment>
<reference evidence="2" key="1">
    <citation type="submission" date="2021-01" db="EMBL/GenBank/DDBJ databases">
        <title>Whole genome shotgun sequence of Sinosporangium siamense NBRC 109515.</title>
        <authorList>
            <person name="Komaki H."/>
            <person name="Tamura T."/>
        </authorList>
    </citation>
    <scope>NUCLEOTIDE SEQUENCE</scope>
    <source>
        <strain evidence="2">NBRC 109515</strain>
    </source>
</reference>
<dbReference type="GO" id="GO:0008999">
    <property type="term" value="F:protein-N-terminal-alanine acetyltransferase activity"/>
    <property type="evidence" value="ECO:0007669"/>
    <property type="project" value="TreeGrafter"/>
</dbReference>
<dbReference type="GO" id="GO:0005737">
    <property type="term" value="C:cytoplasm"/>
    <property type="evidence" value="ECO:0007669"/>
    <property type="project" value="TreeGrafter"/>
</dbReference>
<sequence length="366" mass="39091">MLPLDEIIPAGPVVLRPLHEDDADAIVRACTDPEIVRFIPLVPLNYTRHDALTFLELAKESRKAGGAELAIGDRETGAWLGNIGIKPPSRYGGAEVGYMVAPWARGRGVATAALRALTARAFAAGLPRTELLIDVENAASQQVAMAAGYRREAVVREVAADRSGRRADMVLYSSLPGDTGEPARRYLPLFPGGELTDGVVRLAPLGLGDAVPYRELMSDPDVRSSLVAPDGPTAAEVERRCRHAVTEWLAGVRADIAIKDAATGEFAGDLQLAKVDPVLSEAMVGYSLAPGHRGKGFATRAVNLLAEWAFSHTPLVRLIAGTLPGNLASQRVLARAGFEREAVLRNGLPVRGGGREDNVLWARLRP</sequence>
<dbReference type="EMBL" id="BOOW01000027">
    <property type="protein sequence ID" value="GII93869.1"/>
    <property type="molecule type" value="Genomic_DNA"/>
</dbReference>
<dbReference type="GO" id="GO:1990189">
    <property type="term" value="F:protein N-terminal-serine acetyltransferase activity"/>
    <property type="evidence" value="ECO:0007669"/>
    <property type="project" value="TreeGrafter"/>
</dbReference>
<name>A0A919RK68_9ACTN</name>
<dbReference type="PANTHER" id="PTHR43441">
    <property type="entry name" value="RIBOSOMAL-PROTEIN-SERINE ACETYLTRANSFERASE"/>
    <property type="match status" value="1"/>
</dbReference>
<dbReference type="Proteomes" id="UP000606172">
    <property type="component" value="Unassembled WGS sequence"/>
</dbReference>
<dbReference type="Pfam" id="PF13302">
    <property type="entry name" value="Acetyltransf_3"/>
    <property type="match status" value="2"/>
</dbReference>
<proteinExistence type="predicted"/>
<dbReference type="InterPro" id="IPR000182">
    <property type="entry name" value="GNAT_dom"/>
</dbReference>
<protein>
    <recommendedName>
        <fullName evidence="1">N-acetyltransferase domain-containing protein</fullName>
    </recommendedName>
</protein>
<accession>A0A919RK68</accession>
<dbReference type="AlphaFoldDB" id="A0A919RK68"/>
<feature type="domain" description="N-acetyltransferase" evidence="1">
    <location>
        <begin position="200"/>
        <end position="366"/>
    </location>
</feature>
<evidence type="ECO:0000313" key="3">
    <source>
        <dbReference type="Proteomes" id="UP000606172"/>
    </source>
</evidence>
<dbReference type="SUPFAM" id="SSF55729">
    <property type="entry name" value="Acyl-CoA N-acyltransferases (Nat)"/>
    <property type="match status" value="2"/>
</dbReference>
<dbReference type="Gene3D" id="3.40.630.30">
    <property type="match status" value="2"/>
</dbReference>
<feature type="domain" description="N-acetyltransferase" evidence="1">
    <location>
        <begin position="25"/>
        <end position="176"/>
    </location>
</feature>